<evidence type="ECO:0000313" key="2">
    <source>
        <dbReference type="Proteomes" id="UP000770661"/>
    </source>
</evidence>
<proteinExistence type="predicted"/>
<dbReference type="Proteomes" id="UP000770661">
    <property type="component" value="Unassembled WGS sequence"/>
</dbReference>
<comment type="caution">
    <text evidence="1">The sequence shown here is derived from an EMBL/GenBank/DDBJ whole genome shotgun (WGS) entry which is preliminary data.</text>
</comment>
<dbReference type="AlphaFoldDB" id="A0A8J5CXN2"/>
<accession>A0A8J5CXN2</accession>
<reference evidence="1" key="1">
    <citation type="submission" date="2020-07" db="EMBL/GenBank/DDBJ databases">
        <title>The High-quality genome of the commercially important snow crab, Chionoecetes opilio.</title>
        <authorList>
            <person name="Jeong J.-H."/>
            <person name="Ryu S."/>
        </authorList>
    </citation>
    <scope>NUCLEOTIDE SEQUENCE</scope>
    <source>
        <strain evidence="1">MADBK_172401_WGS</strain>
        <tissue evidence="1">Digestive gland</tissue>
    </source>
</reference>
<dbReference type="PANTHER" id="PTHR47018">
    <property type="entry name" value="CXC DOMAIN-CONTAINING PROTEIN-RELATED"/>
    <property type="match status" value="1"/>
</dbReference>
<evidence type="ECO:0000313" key="1">
    <source>
        <dbReference type="EMBL" id="KAG0721997.1"/>
    </source>
</evidence>
<dbReference type="EMBL" id="JACEEZ010010155">
    <property type="protein sequence ID" value="KAG0721997.1"/>
    <property type="molecule type" value="Genomic_DNA"/>
</dbReference>
<sequence length="180" mass="20614">MRASDLLVLNSRDFVDTAVADTVRQMEKLGLEQYETYVEERLVNQTVPITDPIKRNNLHLFSRPPVREKSRKQLQMSSLKNDCSLFSRLYIASQIRHGDLDEFFQHENHMGGLRTETKSDLMPCLENLVPVKEDLSTLRVQVNIMDGAAIINMLRPGTAKTFQGYATDVFVPYVTSQFSM</sequence>
<keyword evidence="2" id="KW-1185">Reference proteome</keyword>
<organism evidence="1 2">
    <name type="scientific">Chionoecetes opilio</name>
    <name type="common">Atlantic snow crab</name>
    <name type="synonym">Cancer opilio</name>
    <dbReference type="NCBI Taxonomy" id="41210"/>
    <lineage>
        <taxon>Eukaryota</taxon>
        <taxon>Metazoa</taxon>
        <taxon>Ecdysozoa</taxon>
        <taxon>Arthropoda</taxon>
        <taxon>Crustacea</taxon>
        <taxon>Multicrustacea</taxon>
        <taxon>Malacostraca</taxon>
        <taxon>Eumalacostraca</taxon>
        <taxon>Eucarida</taxon>
        <taxon>Decapoda</taxon>
        <taxon>Pleocyemata</taxon>
        <taxon>Brachyura</taxon>
        <taxon>Eubrachyura</taxon>
        <taxon>Majoidea</taxon>
        <taxon>Majidae</taxon>
        <taxon>Chionoecetes</taxon>
    </lineage>
</organism>
<dbReference type="OrthoDB" id="7339946at2759"/>
<name>A0A8J5CXN2_CHIOP</name>
<gene>
    <name evidence="1" type="ORF">GWK47_045289</name>
</gene>
<protein>
    <submittedName>
        <fullName evidence="1">Uncharacterized protein</fullName>
    </submittedName>
</protein>